<protein>
    <submittedName>
        <fullName evidence="2">Uncharacterized protein</fullName>
    </submittedName>
</protein>
<evidence type="ECO:0000256" key="1">
    <source>
        <dbReference type="SAM" id="Phobius"/>
    </source>
</evidence>
<dbReference type="AlphaFoldDB" id="A0A1H5MU04"/>
<sequence>MPGTFTPARALQRAVRSVRGPGAFSPVALVSLLTGWSVLSVVLGRVLLPAECVRADGMMGFLAANLAQMRSVAECPTGTLGYGPHTAAVVAGFGTLLAAAVTAHLAASGLVYWLTRAARAVQRALLSLAARLPRARRAAAATPRPPLRPWVATATQIPTLLPPVWRRGPPVLA</sequence>
<dbReference type="STRING" id="648782.SAMN04488554_3640"/>
<feature type="transmembrane region" description="Helical" evidence="1">
    <location>
        <begin position="87"/>
        <end position="114"/>
    </location>
</feature>
<reference evidence="3" key="1">
    <citation type="submission" date="2016-10" db="EMBL/GenBank/DDBJ databases">
        <authorList>
            <person name="Varghese N."/>
            <person name="Submissions S."/>
        </authorList>
    </citation>
    <scope>NUCLEOTIDE SEQUENCE [LARGE SCALE GENOMIC DNA]</scope>
    <source>
        <strain evidence="3">DSM 21368</strain>
    </source>
</reference>
<keyword evidence="1" id="KW-1133">Transmembrane helix</keyword>
<evidence type="ECO:0000313" key="3">
    <source>
        <dbReference type="Proteomes" id="UP000199220"/>
    </source>
</evidence>
<gene>
    <name evidence="2" type="ORF">SAMN04488554_3640</name>
</gene>
<organism evidence="2 3">
    <name type="scientific">Ruania alba</name>
    <dbReference type="NCBI Taxonomy" id="648782"/>
    <lineage>
        <taxon>Bacteria</taxon>
        <taxon>Bacillati</taxon>
        <taxon>Actinomycetota</taxon>
        <taxon>Actinomycetes</taxon>
        <taxon>Micrococcales</taxon>
        <taxon>Ruaniaceae</taxon>
        <taxon>Ruania</taxon>
    </lineage>
</organism>
<dbReference type="OrthoDB" id="5148733at2"/>
<name>A0A1H5MU04_9MICO</name>
<evidence type="ECO:0000313" key="2">
    <source>
        <dbReference type="EMBL" id="SEE92766.1"/>
    </source>
</evidence>
<keyword evidence="1" id="KW-0472">Membrane</keyword>
<dbReference type="RefSeq" id="WP_089774405.1">
    <property type="nucleotide sequence ID" value="NZ_FNTX01000002.1"/>
</dbReference>
<dbReference type="EMBL" id="FNTX01000002">
    <property type="protein sequence ID" value="SEE92766.1"/>
    <property type="molecule type" value="Genomic_DNA"/>
</dbReference>
<proteinExistence type="predicted"/>
<keyword evidence="3" id="KW-1185">Reference proteome</keyword>
<dbReference type="Proteomes" id="UP000199220">
    <property type="component" value="Unassembled WGS sequence"/>
</dbReference>
<keyword evidence="1" id="KW-0812">Transmembrane</keyword>
<feature type="transmembrane region" description="Helical" evidence="1">
    <location>
        <begin position="23"/>
        <end position="48"/>
    </location>
</feature>
<accession>A0A1H5MU04</accession>